<sequence length="171" mass="19973">MLYLGLSEQYEYKLYDHHHFVSIPTKNKWCTTEVEFSRSILVWHLATEICSGNEEDASNASTSKCLSEYMTYLLVIRPNMLSKGFVDEGFLPTFSDKNYEHIIESYKTAFGYDDVVFQREWKTDKKSVVLGGSVLAKQLLESRLESKKRWEMIEEVWMEMLSDAVAPCPWK</sequence>
<protein>
    <submittedName>
        <fullName evidence="1">Uncharacterized protein</fullName>
    </submittedName>
</protein>
<evidence type="ECO:0000313" key="2">
    <source>
        <dbReference type="Proteomes" id="UP000326939"/>
    </source>
</evidence>
<gene>
    <name evidence="1" type="ORF">DKX38_022979</name>
</gene>
<dbReference type="EMBL" id="VDCV01000015">
    <property type="protein sequence ID" value="KAB5525230.1"/>
    <property type="molecule type" value="Genomic_DNA"/>
</dbReference>
<accession>A0A5N5K617</accession>
<dbReference type="PANTHER" id="PTHR31325">
    <property type="entry name" value="OS01G0798800 PROTEIN-RELATED"/>
    <property type="match status" value="1"/>
</dbReference>
<keyword evidence="2" id="KW-1185">Reference proteome</keyword>
<comment type="caution">
    <text evidence="1">The sequence shown here is derived from an EMBL/GenBank/DDBJ whole genome shotgun (WGS) entry which is preliminary data.</text>
</comment>
<name>A0A5N5K617_9ROSI</name>
<dbReference type="Proteomes" id="UP000326939">
    <property type="component" value="Chromosome 15"/>
</dbReference>
<organism evidence="1 2">
    <name type="scientific">Salix brachista</name>
    <dbReference type="NCBI Taxonomy" id="2182728"/>
    <lineage>
        <taxon>Eukaryota</taxon>
        <taxon>Viridiplantae</taxon>
        <taxon>Streptophyta</taxon>
        <taxon>Embryophyta</taxon>
        <taxon>Tracheophyta</taxon>
        <taxon>Spermatophyta</taxon>
        <taxon>Magnoliopsida</taxon>
        <taxon>eudicotyledons</taxon>
        <taxon>Gunneridae</taxon>
        <taxon>Pentapetalae</taxon>
        <taxon>rosids</taxon>
        <taxon>fabids</taxon>
        <taxon>Malpighiales</taxon>
        <taxon>Salicaceae</taxon>
        <taxon>Saliceae</taxon>
        <taxon>Salix</taxon>
    </lineage>
</organism>
<reference evidence="2" key="1">
    <citation type="journal article" date="2019" name="Gigascience">
        <title>De novo genome assembly of the endangered Acer yangbiense, a plant species with extremely small populations endemic to Yunnan Province, China.</title>
        <authorList>
            <person name="Yang J."/>
            <person name="Wariss H.M."/>
            <person name="Tao L."/>
            <person name="Zhang R."/>
            <person name="Yun Q."/>
            <person name="Hollingsworth P."/>
            <person name="Dao Z."/>
            <person name="Luo G."/>
            <person name="Guo H."/>
            <person name="Ma Y."/>
            <person name="Sun W."/>
        </authorList>
    </citation>
    <scope>NUCLEOTIDE SEQUENCE [LARGE SCALE GENOMIC DNA]</scope>
    <source>
        <strain evidence="2">cv. br00</strain>
    </source>
</reference>
<proteinExistence type="predicted"/>
<dbReference type="AlphaFoldDB" id="A0A5N5K617"/>
<evidence type="ECO:0000313" key="1">
    <source>
        <dbReference type="EMBL" id="KAB5525230.1"/>
    </source>
</evidence>